<protein>
    <submittedName>
        <fullName evidence="1">Uncharacterized protein</fullName>
    </submittedName>
</protein>
<dbReference type="AlphaFoldDB" id="A0A1F5F3S5"/>
<name>A0A1F5F3S5_9BACT</name>
<reference evidence="1 2" key="1">
    <citation type="journal article" date="2016" name="Nat. Commun.">
        <title>Thousands of microbial genomes shed light on interconnected biogeochemical processes in an aquifer system.</title>
        <authorList>
            <person name="Anantharaman K."/>
            <person name="Brown C.T."/>
            <person name="Hug L.A."/>
            <person name="Sharon I."/>
            <person name="Castelle C.J."/>
            <person name="Probst A.J."/>
            <person name="Thomas B.C."/>
            <person name="Singh A."/>
            <person name="Wilkins M.J."/>
            <person name="Karaoz U."/>
            <person name="Brodie E.L."/>
            <person name="Williams K.H."/>
            <person name="Hubbard S.S."/>
            <person name="Banfield J.F."/>
        </authorList>
    </citation>
    <scope>NUCLEOTIDE SEQUENCE [LARGE SCALE GENOMIC DNA]</scope>
</reference>
<accession>A0A1F5F3S5</accession>
<evidence type="ECO:0000313" key="2">
    <source>
        <dbReference type="Proteomes" id="UP000176191"/>
    </source>
</evidence>
<organism evidence="1 2">
    <name type="scientific">Candidatus Collierbacteria bacterium RIFOXYA2_FULL_46_10</name>
    <dbReference type="NCBI Taxonomy" id="1817726"/>
    <lineage>
        <taxon>Bacteria</taxon>
        <taxon>Candidatus Collieribacteriota</taxon>
    </lineage>
</organism>
<comment type="caution">
    <text evidence="1">The sequence shown here is derived from an EMBL/GenBank/DDBJ whole genome shotgun (WGS) entry which is preliminary data.</text>
</comment>
<dbReference type="Proteomes" id="UP000176191">
    <property type="component" value="Unassembled WGS sequence"/>
</dbReference>
<proteinExistence type="predicted"/>
<sequence length="76" mass="8134">MTGSAELVQEWFKRSGVVYEVGSDGKPYGSVEVGGRLYEIVAVEVMPDFGGGWRESLLLPNGQWVMGRVVSGVGGN</sequence>
<dbReference type="EMBL" id="MFAK01000037">
    <property type="protein sequence ID" value="OGD74315.1"/>
    <property type="molecule type" value="Genomic_DNA"/>
</dbReference>
<evidence type="ECO:0000313" key="1">
    <source>
        <dbReference type="EMBL" id="OGD74315.1"/>
    </source>
</evidence>
<gene>
    <name evidence="1" type="ORF">A2228_02140</name>
</gene>